<proteinExistence type="predicted"/>
<name>A0A518ITJ6_9BACT</name>
<dbReference type="EMBL" id="CP036318">
    <property type="protein sequence ID" value="QDV56415.1"/>
    <property type="molecule type" value="Genomic_DNA"/>
</dbReference>
<protein>
    <submittedName>
        <fullName evidence="1">Uncharacterized protein</fullName>
    </submittedName>
</protein>
<evidence type="ECO:0000313" key="1">
    <source>
        <dbReference type="EMBL" id="QDV56415.1"/>
    </source>
</evidence>
<gene>
    <name evidence="1" type="ORF">Mal33_24050</name>
</gene>
<keyword evidence="2" id="KW-1185">Reference proteome</keyword>
<reference evidence="1 2" key="1">
    <citation type="submission" date="2019-02" db="EMBL/GenBank/DDBJ databases">
        <title>Deep-cultivation of Planctomycetes and their phenomic and genomic characterization uncovers novel biology.</title>
        <authorList>
            <person name="Wiegand S."/>
            <person name="Jogler M."/>
            <person name="Boedeker C."/>
            <person name="Pinto D."/>
            <person name="Vollmers J."/>
            <person name="Rivas-Marin E."/>
            <person name="Kohn T."/>
            <person name="Peeters S.H."/>
            <person name="Heuer A."/>
            <person name="Rast P."/>
            <person name="Oberbeckmann S."/>
            <person name="Bunk B."/>
            <person name="Jeske O."/>
            <person name="Meyerdierks A."/>
            <person name="Storesund J.E."/>
            <person name="Kallscheuer N."/>
            <person name="Luecker S."/>
            <person name="Lage O.M."/>
            <person name="Pohl T."/>
            <person name="Merkel B.J."/>
            <person name="Hornburger P."/>
            <person name="Mueller R.-W."/>
            <person name="Bruemmer F."/>
            <person name="Labrenz M."/>
            <person name="Spormann A.M."/>
            <person name="Op den Camp H."/>
            <person name="Overmann J."/>
            <person name="Amann R."/>
            <person name="Jetten M.S.M."/>
            <person name="Mascher T."/>
            <person name="Medema M.H."/>
            <person name="Devos D.P."/>
            <person name="Kaster A.-K."/>
            <person name="Ovreas L."/>
            <person name="Rohde M."/>
            <person name="Galperin M.Y."/>
            <person name="Jogler C."/>
        </authorList>
    </citation>
    <scope>NUCLEOTIDE SEQUENCE [LARGE SCALE GENOMIC DNA]</scope>
    <source>
        <strain evidence="1 2">Mal33</strain>
    </source>
</reference>
<sequence>MATTINAPQQWVENIALLRLPEQADRRLQELMDRNNEGQLTEQERADLAALAELSEQLSLVRAEALHLLGRKP</sequence>
<dbReference type="AlphaFoldDB" id="A0A518ITJ6"/>
<evidence type="ECO:0000313" key="2">
    <source>
        <dbReference type="Proteomes" id="UP000316770"/>
    </source>
</evidence>
<dbReference type="Proteomes" id="UP000316770">
    <property type="component" value="Chromosome"/>
</dbReference>
<organism evidence="1 2">
    <name type="scientific">Rosistilla oblonga</name>
    <dbReference type="NCBI Taxonomy" id="2527990"/>
    <lineage>
        <taxon>Bacteria</taxon>
        <taxon>Pseudomonadati</taxon>
        <taxon>Planctomycetota</taxon>
        <taxon>Planctomycetia</taxon>
        <taxon>Pirellulales</taxon>
        <taxon>Pirellulaceae</taxon>
        <taxon>Rosistilla</taxon>
    </lineage>
</organism>
<accession>A0A518ITJ6</accession>
<dbReference type="RefSeq" id="WP_145284834.1">
    <property type="nucleotide sequence ID" value="NZ_CP036318.1"/>
</dbReference>